<organism evidence="12 13">
    <name type="scientific">Mariniphaga anaerophila</name>
    <dbReference type="NCBI Taxonomy" id="1484053"/>
    <lineage>
        <taxon>Bacteria</taxon>
        <taxon>Pseudomonadati</taxon>
        <taxon>Bacteroidota</taxon>
        <taxon>Bacteroidia</taxon>
        <taxon>Marinilabiliales</taxon>
        <taxon>Prolixibacteraceae</taxon>
        <taxon>Mariniphaga</taxon>
    </lineage>
</organism>
<reference evidence="12 13" key="1">
    <citation type="submission" date="2016-11" db="EMBL/GenBank/DDBJ databases">
        <authorList>
            <person name="Jaros S."/>
            <person name="Januszkiewicz K."/>
            <person name="Wedrychowicz H."/>
        </authorList>
    </citation>
    <scope>NUCLEOTIDE SEQUENCE [LARGE SCALE GENOMIC DNA]</scope>
    <source>
        <strain evidence="12 13">DSM 26910</strain>
    </source>
</reference>
<dbReference type="EMBL" id="FQUM01000011">
    <property type="protein sequence ID" value="SHF88312.1"/>
    <property type="molecule type" value="Genomic_DNA"/>
</dbReference>
<dbReference type="PROSITE" id="PS52016">
    <property type="entry name" value="TONB_DEPENDENT_REC_3"/>
    <property type="match status" value="1"/>
</dbReference>
<dbReference type="Gene3D" id="2.170.130.10">
    <property type="entry name" value="TonB-dependent receptor, plug domain"/>
    <property type="match status" value="1"/>
</dbReference>
<evidence type="ECO:0000256" key="2">
    <source>
        <dbReference type="ARBA" id="ARBA00022448"/>
    </source>
</evidence>
<protein>
    <submittedName>
        <fullName evidence="12">TonB-linked outer membrane protein, SusC/RagA family</fullName>
    </submittedName>
</protein>
<evidence type="ECO:0000256" key="1">
    <source>
        <dbReference type="ARBA" id="ARBA00004571"/>
    </source>
</evidence>
<name>A0A1M5FB32_9BACT</name>
<dbReference type="STRING" id="1484053.SAMN05444274_11181"/>
<dbReference type="SUPFAM" id="SSF56935">
    <property type="entry name" value="Porins"/>
    <property type="match status" value="1"/>
</dbReference>
<dbReference type="SUPFAM" id="SSF49464">
    <property type="entry name" value="Carboxypeptidase regulatory domain-like"/>
    <property type="match status" value="1"/>
</dbReference>
<dbReference type="InterPro" id="IPR023997">
    <property type="entry name" value="TonB-dep_OMP_SusC/RagA_CS"/>
</dbReference>
<evidence type="ECO:0000256" key="7">
    <source>
        <dbReference type="ARBA" id="ARBA00023237"/>
    </source>
</evidence>
<dbReference type="InterPro" id="IPR036942">
    <property type="entry name" value="Beta-barrel_TonB_sf"/>
</dbReference>
<dbReference type="InterPro" id="IPR039426">
    <property type="entry name" value="TonB-dep_rcpt-like"/>
</dbReference>
<keyword evidence="7 8" id="KW-0998">Cell outer membrane</keyword>
<keyword evidence="3 8" id="KW-1134">Transmembrane beta strand</keyword>
<dbReference type="InterPro" id="IPR023996">
    <property type="entry name" value="TonB-dep_OMP_SusC/RagA"/>
</dbReference>
<sequence>MKKRKPFLTGNEYLLLRKMLRTMKLTIFVLLFSTMLVSASVYSQNTRLTMQFSGIAYEQFFKEVEKQTEYRFAFSNSKLDPTQTINVDVTNETLDQILDEKLPYGISYEIIDRYVVILNAKEKNSKGRVAGNVEQGNTVSGKVTDTGGQPLPGVTVVVKGTTQGTVTNADGEYSLANIPEAAVLQFSFVGMKMQEVATENRSNINVVMEEETIGLEEVVAIGYGTMRKANLTGAVDQITNDVFENRSVSNVTQALQGVVPNLNISLEDGKPGRSASYNIRGTTSIGQGGSALVLIDGVEGDPALLNPNDVESVSVLKDAASAAIYGARASFGVVLISTKKALKEKTSINYTGNFSVQSPTTTPDFVSDGYIWAERFREAYYGWYNYSSLPSKINTVQSYSDAWLETFKQRKEQGVIEEVVAATNGDYIYYGNTDWYDLLYKNQVLAQDHNITISGGSDKSDFYISGRIYDYGGLYDFNPDTYQMLNIRAKGSLQIFDWLKVTNNMEFSNMKYHIPITVSEYGYSIQRIIEVDAPPVATVYNPDGTLTRASSYAVGDFIYGKNAKNTYKKVLRNTTGFTAKFLEDKLRINGDFTFRDYENDGNRKRVQVPYSTSEGVISYTGTKYNDYLETFGNTIYTATNLYAEFENTFDEDHYFKGMAGYNYETSKYNYTSVQRNGLLLEDAESLNLSLGESITTSASYNKWRIAAGFFRLNYGYKNRYLVEVNGRYDGSSKFPDAQQFAFFPSISAGWRISEEPFWKINKDAISDVKMRASYGSLGNGNVSPYSFQELLSISTSSRVINGSLNKYTRNPAVIPNSLTWETSTTSDFGLDFGLMKGKLRFSGDYYVRKTTDMYTVGVTLPDVFGATSPKGNYADMTTKGWELSLTWNDSFTLADKPFHYKVRATLHDYSSTIDRYNNATNSLSDYYEGMKIGEIWGYKTDGLFQSEAETEGYVNTIIKTSNNGTTYPGDLKFMDLNNNKKIDYGDNTVDNPGDKRIIGNESPRYIYSFTFNGDWNSFFFSAFFQGVGKQDWFPSKESSFWGQYNRPYNSLPSWHINNYWTEDNPDAYLPRYAGYNRSLGYGNTITDRYLQNVAYIRLKNLQIGYTLPKHWVSKVKMQNARVYITGENLWCWSPLYKRTKDFDVTNAISGTESDLSSNSMGDGNSYPIMRSISFGLSLTF</sequence>
<dbReference type="NCBIfam" id="TIGR04057">
    <property type="entry name" value="SusC_RagA_signa"/>
    <property type="match status" value="1"/>
</dbReference>
<dbReference type="InterPro" id="IPR008969">
    <property type="entry name" value="CarboxyPept-like_regulatory"/>
</dbReference>
<evidence type="ECO:0000259" key="10">
    <source>
        <dbReference type="Pfam" id="PF00593"/>
    </source>
</evidence>
<evidence type="ECO:0000256" key="6">
    <source>
        <dbReference type="ARBA" id="ARBA00023136"/>
    </source>
</evidence>
<evidence type="ECO:0000259" key="11">
    <source>
        <dbReference type="Pfam" id="PF07715"/>
    </source>
</evidence>
<keyword evidence="6 8" id="KW-0472">Membrane</keyword>
<gene>
    <name evidence="12" type="ORF">SAMN05444274_11181</name>
</gene>
<dbReference type="InterPro" id="IPR000531">
    <property type="entry name" value="Beta-barrel_TonB"/>
</dbReference>
<dbReference type="InterPro" id="IPR012910">
    <property type="entry name" value="Plug_dom"/>
</dbReference>
<evidence type="ECO:0000256" key="5">
    <source>
        <dbReference type="ARBA" id="ARBA00023077"/>
    </source>
</evidence>
<evidence type="ECO:0000256" key="4">
    <source>
        <dbReference type="ARBA" id="ARBA00022692"/>
    </source>
</evidence>
<accession>A0A1M5FB32</accession>
<comment type="similarity">
    <text evidence="8 9">Belongs to the TonB-dependent receptor family.</text>
</comment>
<dbReference type="GO" id="GO:0009279">
    <property type="term" value="C:cell outer membrane"/>
    <property type="evidence" value="ECO:0007669"/>
    <property type="project" value="UniProtKB-SubCell"/>
</dbReference>
<dbReference type="NCBIfam" id="TIGR04056">
    <property type="entry name" value="OMP_RagA_SusC"/>
    <property type="match status" value="1"/>
</dbReference>
<dbReference type="InterPro" id="IPR037066">
    <property type="entry name" value="Plug_dom_sf"/>
</dbReference>
<dbReference type="Pfam" id="PF07715">
    <property type="entry name" value="Plug"/>
    <property type="match status" value="1"/>
</dbReference>
<evidence type="ECO:0000313" key="13">
    <source>
        <dbReference type="Proteomes" id="UP000184164"/>
    </source>
</evidence>
<dbReference type="AlphaFoldDB" id="A0A1M5FB32"/>
<proteinExistence type="inferred from homology"/>
<dbReference type="FunFam" id="2.60.40.1120:FF:000003">
    <property type="entry name" value="Outer membrane protein Omp121"/>
    <property type="match status" value="1"/>
</dbReference>
<comment type="subcellular location">
    <subcellularLocation>
        <location evidence="1 8">Cell outer membrane</location>
        <topology evidence="1 8">Multi-pass membrane protein</topology>
    </subcellularLocation>
</comment>
<dbReference type="Pfam" id="PF00593">
    <property type="entry name" value="TonB_dep_Rec_b-barrel"/>
    <property type="match status" value="1"/>
</dbReference>
<keyword evidence="13" id="KW-1185">Reference proteome</keyword>
<evidence type="ECO:0000256" key="9">
    <source>
        <dbReference type="RuleBase" id="RU003357"/>
    </source>
</evidence>
<dbReference type="Pfam" id="PF13715">
    <property type="entry name" value="CarbopepD_reg_2"/>
    <property type="match status" value="1"/>
</dbReference>
<keyword evidence="2 8" id="KW-0813">Transport</keyword>
<evidence type="ECO:0000256" key="3">
    <source>
        <dbReference type="ARBA" id="ARBA00022452"/>
    </source>
</evidence>
<dbReference type="Gene3D" id="2.60.40.1120">
    <property type="entry name" value="Carboxypeptidase-like, regulatory domain"/>
    <property type="match status" value="1"/>
</dbReference>
<keyword evidence="5 9" id="KW-0798">TonB box</keyword>
<keyword evidence="4 8" id="KW-0812">Transmembrane</keyword>
<dbReference type="Gene3D" id="2.40.170.20">
    <property type="entry name" value="TonB-dependent receptor, beta-barrel domain"/>
    <property type="match status" value="1"/>
</dbReference>
<evidence type="ECO:0000313" key="12">
    <source>
        <dbReference type="EMBL" id="SHF88312.1"/>
    </source>
</evidence>
<dbReference type="Proteomes" id="UP000184164">
    <property type="component" value="Unassembled WGS sequence"/>
</dbReference>
<feature type="domain" description="TonB-dependent receptor plug" evidence="11">
    <location>
        <begin position="228"/>
        <end position="333"/>
    </location>
</feature>
<evidence type="ECO:0000256" key="8">
    <source>
        <dbReference type="PROSITE-ProRule" id="PRU01360"/>
    </source>
</evidence>
<feature type="domain" description="TonB-dependent receptor-like beta-barrel" evidence="10">
    <location>
        <begin position="550"/>
        <end position="1129"/>
    </location>
</feature>